<dbReference type="SUPFAM" id="SSF56235">
    <property type="entry name" value="N-terminal nucleophile aminohydrolases (Ntn hydrolases)"/>
    <property type="match status" value="1"/>
</dbReference>
<dbReference type="InterPro" id="IPR043146">
    <property type="entry name" value="Penicillin_amidase_N_B-knob"/>
</dbReference>
<dbReference type="GO" id="GO:0017000">
    <property type="term" value="P:antibiotic biosynthetic process"/>
    <property type="evidence" value="ECO:0007669"/>
    <property type="project" value="InterPro"/>
</dbReference>
<evidence type="ECO:0000256" key="1">
    <source>
        <dbReference type="ARBA" id="ARBA00006586"/>
    </source>
</evidence>
<keyword evidence="3" id="KW-0865">Zymogen</keyword>
<dbReference type="AlphaFoldDB" id="A0A381QYQ4"/>
<dbReference type="Gene3D" id="1.10.439.10">
    <property type="entry name" value="Penicillin Amidohydrolase, domain 1"/>
    <property type="match status" value="1"/>
</dbReference>
<proteinExistence type="inferred from homology"/>
<evidence type="ECO:0008006" key="5">
    <source>
        <dbReference type="Google" id="ProtNLM"/>
    </source>
</evidence>
<dbReference type="InterPro" id="IPR029055">
    <property type="entry name" value="Ntn_hydrolases_N"/>
</dbReference>
<evidence type="ECO:0000256" key="3">
    <source>
        <dbReference type="ARBA" id="ARBA00023145"/>
    </source>
</evidence>
<dbReference type="Gene3D" id="2.30.120.10">
    <property type="match status" value="1"/>
</dbReference>
<dbReference type="EMBL" id="UINC01001597">
    <property type="protein sequence ID" value="SUZ84575.1"/>
    <property type="molecule type" value="Genomic_DNA"/>
</dbReference>
<name>A0A381QYQ4_9ZZZZ</name>
<comment type="similarity">
    <text evidence="1">Belongs to the peptidase S45 family.</text>
</comment>
<dbReference type="InterPro" id="IPR002692">
    <property type="entry name" value="S45"/>
</dbReference>
<reference evidence="4" key="1">
    <citation type="submission" date="2018-05" db="EMBL/GenBank/DDBJ databases">
        <authorList>
            <person name="Lanie J.A."/>
            <person name="Ng W.-L."/>
            <person name="Kazmierczak K.M."/>
            <person name="Andrzejewski T.M."/>
            <person name="Davidsen T.M."/>
            <person name="Wayne K.J."/>
            <person name="Tettelin H."/>
            <person name="Glass J.I."/>
            <person name="Rusch D."/>
            <person name="Podicherti R."/>
            <person name="Tsui H.-C.T."/>
            <person name="Winkler M.E."/>
        </authorList>
    </citation>
    <scope>NUCLEOTIDE SEQUENCE</scope>
</reference>
<keyword evidence="2" id="KW-0378">Hydrolase</keyword>
<dbReference type="Gene3D" id="1.10.1400.10">
    <property type="match status" value="1"/>
</dbReference>
<accession>A0A381QYQ4</accession>
<dbReference type="InterPro" id="IPR023343">
    <property type="entry name" value="Penicillin_amidase_dom1"/>
</dbReference>
<dbReference type="Pfam" id="PF01804">
    <property type="entry name" value="Penicil_amidase"/>
    <property type="match status" value="1"/>
</dbReference>
<dbReference type="Gene3D" id="3.60.20.10">
    <property type="entry name" value="Glutamine Phosphoribosylpyrophosphate, subunit 1, domain 1"/>
    <property type="match status" value="1"/>
</dbReference>
<organism evidence="4">
    <name type="scientific">marine metagenome</name>
    <dbReference type="NCBI Taxonomy" id="408172"/>
    <lineage>
        <taxon>unclassified sequences</taxon>
        <taxon>metagenomes</taxon>
        <taxon>ecological metagenomes</taxon>
    </lineage>
</organism>
<gene>
    <name evidence="4" type="ORF">METZ01_LOCUS37429</name>
</gene>
<dbReference type="PANTHER" id="PTHR34218">
    <property type="entry name" value="PEPTIDASE S45 PENICILLIN AMIDASE"/>
    <property type="match status" value="1"/>
</dbReference>
<dbReference type="PANTHER" id="PTHR34218:SF4">
    <property type="entry name" value="ACYL-HOMOSERINE LACTONE ACYLASE QUIP"/>
    <property type="match status" value="1"/>
</dbReference>
<dbReference type="InterPro" id="IPR043147">
    <property type="entry name" value="Penicillin_amidase_A-knob"/>
</dbReference>
<sequence length="772" mass="87548">PTEILYSGTIETPNITEPVEVYFDAYGVPHVFAENDDDMFFVAGYLGARDRLFQMAFMKYTYTGQLSRVVNDTLFAEDKFLRTLGFESIAEKTLEKIPKDLLSHLQKTCDGINAYAQSLSPAEYPLEFRLIGIKELPTFEPKDIAGLSTLMAWELQGGWDSELFFGAIQEQFGPEHLADILPGYRPNYVTIASSDNVLLLGYQEFAEKASGLRSVLKTERSGYGSNVWVVSGEKTLTKKPLLANDPHLSFNQPPWWYEIRLKSNNYNFGGYGLYGFPLPVLGHNEHIAWGFTNVMADDMDFYVEKLNEDLTEYYLDGEWVPLTIKKETMKLRSGKEKEITIKSTHRGPIVSGIHPDAKKNNRAISFRWTEFDAFDETTAMFEMAKAKNWEEFSEASKTFGAPGQNLTYADTQGNIGWRPGVKIPIREGAEALLPFDGTTSKHDWQGYVPFEEMPFLFNPEKGYISNGNNKTIDSSYPHYISRYWADPSRATQIQRRIEGLETVNIKDMADIQNDITSPFAQEYIKVFTKTYKENSSAEGDRVHALLKDWDGKETTESQAALAFHLLYLATVENLFEDELRLLGKGSMKTLLSLKYIKSLAVRKAFEEKSSLWIDNIDTPTKKETLEDIVNQSFKQAGEKLATFKDKTWGSVHTLTVEHQLDKDPLVKKWINFSVGPFPMAGSDKTPRAASYKARDPFEVVAGASMRRIIDLSNLDNGLSILPTGQSGLFGSKHYDDQSSLYNSDSYKPFQFHEETIKNDPSMKKLIFLPTSR</sequence>
<evidence type="ECO:0000313" key="4">
    <source>
        <dbReference type="EMBL" id="SUZ84575.1"/>
    </source>
</evidence>
<protein>
    <recommendedName>
        <fullName evidence="5">Penicillin acylase family protein</fullName>
    </recommendedName>
</protein>
<dbReference type="InterPro" id="IPR014395">
    <property type="entry name" value="Pen/GL7ACA/AHL_acylase"/>
</dbReference>
<dbReference type="CDD" id="cd03747">
    <property type="entry name" value="Ntn_PGA_like"/>
    <property type="match status" value="1"/>
</dbReference>
<feature type="non-terminal residue" evidence="4">
    <location>
        <position position="1"/>
    </location>
</feature>
<dbReference type="GO" id="GO:0016811">
    <property type="term" value="F:hydrolase activity, acting on carbon-nitrogen (but not peptide) bonds, in linear amides"/>
    <property type="evidence" value="ECO:0007669"/>
    <property type="project" value="InterPro"/>
</dbReference>
<evidence type="ECO:0000256" key="2">
    <source>
        <dbReference type="ARBA" id="ARBA00022801"/>
    </source>
</evidence>
<dbReference type="PIRSF" id="PIRSF001227">
    <property type="entry name" value="Pen_acylase"/>
    <property type="match status" value="1"/>
</dbReference>